<feature type="region of interest" description="Disordered" evidence="1">
    <location>
        <begin position="1"/>
        <end position="23"/>
    </location>
</feature>
<dbReference type="EMBL" id="HBIZ01002803">
    <property type="protein sequence ID" value="CAE0748911.1"/>
    <property type="molecule type" value="Transcribed_RNA"/>
</dbReference>
<gene>
    <name evidence="2" type="ORF">PCAR00345_LOCUS1493</name>
</gene>
<sequence length="114" mass="12832">MLSARGGERERERNRARERERLKKETPRLTFSAFLFGKRSAAAGRAATHLTDFWLHQQVVDDSIQASGIVASRLLMRRRQCVENAGARDGGNLLTAQNISLDRKAYALSFVTMP</sequence>
<protein>
    <submittedName>
        <fullName evidence="2">Uncharacterized protein</fullName>
    </submittedName>
</protein>
<accession>A0A7S4AZG3</accession>
<dbReference type="AlphaFoldDB" id="A0A7S4AZG3"/>
<reference evidence="2" key="1">
    <citation type="submission" date="2021-01" db="EMBL/GenBank/DDBJ databases">
        <authorList>
            <person name="Corre E."/>
            <person name="Pelletier E."/>
            <person name="Niang G."/>
            <person name="Scheremetjew M."/>
            <person name="Finn R."/>
            <person name="Kale V."/>
            <person name="Holt S."/>
            <person name="Cochrane G."/>
            <person name="Meng A."/>
            <person name="Brown T."/>
            <person name="Cohen L."/>
        </authorList>
    </citation>
    <scope>NUCLEOTIDE SEQUENCE</scope>
    <source>
        <strain evidence="2">CCMP645</strain>
    </source>
</reference>
<organism evidence="2">
    <name type="scientific">Chrysotila carterae</name>
    <name type="common">Marine alga</name>
    <name type="synonym">Syracosphaera carterae</name>
    <dbReference type="NCBI Taxonomy" id="13221"/>
    <lineage>
        <taxon>Eukaryota</taxon>
        <taxon>Haptista</taxon>
        <taxon>Haptophyta</taxon>
        <taxon>Prymnesiophyceae</taxon>
        <taxon>Isochrysidales</taxon>
        <taxon>Isochrysidaceae</taxon>
        <taxon>Chrysotila</taxon>
    </lineage>
</organism>
<evidence type="ECO:0000256" key="1">
    <source>
        <dbReference type="SAM" id="MobiDB-lite"/>
    </source>
</evidence>
<name>A0A7S4AZG3_CHRCT</name>
<proteinExistence type="predicted"/>
<evidence type="ECO:0000313" key="2">
    <source>
        <dbReference type="EMBL" id="CAE0748911.1"/>
    </source>
</evidence>